<dbReference type="PANTHER" id="PTHR39184">
    <property type="match status" value="1"/>
</dbReference>
<dbReference type="RefSeq" id="WP_162358146.1">
    <property type="nucleotide sequence ID" value="NZ_CP048209.1"/>
</dbReference>
<evidence type="ECO:0000313" key="4">
    <source>
        <dbReference type="Proteomes" id="UP000476064"/>
    </source>
</evidence>
<keyword evidence="4" id="KW-1185">Reference proteome</keyword>
<gene>
    <name evidence="3" type="ORF">GXP70_18150</name>
</gene>
<feature type="domain" description="Phage terminase large subunit N-terminal" evidence="2">
    <location>
        <begin position="20"/>
        <end position="224"/>
    </location>
</feature>
<proteinExistence type="predicted"/>
<dbReference type="InterPro" id="IPR035412">
    <property type="entry name" value="Terminase_L_N"/>
</dbReference>
<dbReference type="AlphaFoldDB" id="A0A6C0FYF7"/>
<dbReference type="EMBL" id="CP048209">
    <property type="protein sequence ID" value="QHT61707.1"/>
    <property type="molecule type" value="Genomic_DNA"/>
</dbReference>
<name>A0A6C0FYF7_9BACL</name>
<protein>
    <submittedName>
        <fullName evidence="3">PBSX family phage terminase large subunit</fullName>
    </submittedName>
</protein>
<dbReference type="Gene3D" id="3.40.50.300">
    <property type="entry name" value="P-loop containing nucleotide triphosphate hydrolases"/>
    <property type="match status" value="1"/>
</dbReference>
<organism evidence="3 4">
    <name type="scientific">Paenibacillus lycopersici</name>
    <dbReference type="NCBI Taxonomy" id="2704462"/>
    <lineage>
        <taxon>Bacteria</taxon>
        <taxon>Bacillati</taxon>
        <taxon>Bacillota</taxon>
        <taxon>Bacilli</taxon>
        <taxon>Bacillales</taxon>
        <taxon>Paenibacillaceae</taxon>
        <taxon>Paenibacillus</taxon>
    </lineage>
</organism>
<feature type="compositionally biased region" description="Basic residues" evidence="1">
    <location>
        <begin position="454"/>
        <end position="465"/>
    </location>
</feature>
<feature type="compositionally biased region" description="Basic and acidic residues" evidence="1">
    <location>
        <begin position="436"/>
        <end position="453"/>
    </location>
</feature>
<dbReference type="PANTHER" id="PTHR39184:SF1">
    <property type="entry name" value="PBSX PHAGE TERMINASE LARGE SUBUNIT"/>
    <property type="match status" value="1"/>
</dbReference>
<dbReference type="InterPro" id="IPR006437">
    <property type="entry name" value="Phage_terminase_lsu"/>
</dbReference>
<dbReference type="Pfam" id="PF04466">
    <property type="entry name" value="Terminase_3"/>
    <property type="match status" value="1"/>
</dbReference>
<accession>A0A6C0FYF7</accession>
<dbReference type="KEGG" id="plyc:GXP70_18150"/>
<dbReference type="InterPro" id="IPR052380">
    <property type="entry name" value="Viral_DNA_packaging_terminase"/>
</dbReference>
<dbReference type="Proteomes" id="UP000476064">
    <property type="component" value="Chromosome"/>
</dbReference>
<feature type="region of interest" description="Disordered" evidence="1">
    <location>
        <begin position="422"/>
        <end position="465"/>
    </location>
</feature>
<reference evidence="3 4" key="1">
    <citation type="submission" date="2020-01" db="EMBL/GenBank/DDBJ databases">
        <title>Paenibacillus sp. nov., isolated from tomato rhizosphere.</title>
        <authorList>
            <person name="Weon H.-Y."/>
            <person name="Lee S.A."/>
        </authorList>
    </citation>
    <scope>NUCLEOTIDE SEQUENCE [LARGE SCALE GENOMIC DNA]</scope>
    <source>
        <strain evidence="3 4">12200R-189</strain>
    </source>
</reference>
<sequence length="465" mass="54106">MEINLPDMVGRGYGSFWRSKKRYRVLKGGRASKKSRTVALWYIYNIMKHPQANAVVVRNTFNTNKDSTYAVLKWAARRLEVFHLWKFTESPLEAKYLPTGQKILFRGFDDPLKITSITVDVGVLCWAWVEEAFEIEKEEEFRTFDESIRGEMPDGLWKQVTLSYNPWIDSHWTKSRFFDNTDPDADTYTTTYKCNEWLDDADRRLIEDLERTNPARYKVVGLGEYGLPGGTYFEEFSESVHVIQPFVIPDDWQRFRVLDYGLDMLAAYWIAVDMQGFAYVYKEVYESDHIISAAAKRLKEMTLPSERIKLTYAPPDLWNRRQDTGKSAAEIFQNNDVTLIKAGNERIQGWLNLKEWLAPYETFDEQTGEAKKTARIKFFSNCKNIIRTLPAVLKDEKDPNDVATEPHELTHGPDAIRYFCGMRTLPSKPSGAPRHPTKEEQVQQHIDKLDKQARSKRKRKGEYAG</sequence>
<dbReference type="InterPro" id="IPR027417">
    <property type="entry name" value="P-loop_NTPase"/>
</dbReference>
<dbReference type="Gene3D" id="3.30.420.280">
    <property type="match status" value="1"/>
</dbReference>
<evidence type="ECO:0000313" key="3">
    <source>
        <dbReference type="EMBL" id="QHT61707.1"/>
    </source>
</evidence>
<dbReference type="NCBIfam" id="TIGR01547">
    <property type="entry name" value="phage_term_2"/>
    <property type="match status" value="1"/>
</dbReference>
<evidence type="ECO:0000259" key="2">
    <source>
        <dbReference type="Pfam" id="PF04466"/>
    </source>
</evidence>
<evidence type="ECO:0000256" key="1">
    <source>
        <dbReference type="SAM" id="MobiDB-lite"/>
    </source>
</evidence>